<dbReference type="AlphaFoldDB" id="A0A427A6K9"/>
<reference evidence="1 2" key="1">
    <citation type="journal article" date="2014" name="Agronomy (Basel)">
        <title>A Draft Genome Sequence for Ensete ventricosum, the Drought-Tolerant Tree Against Hunger.</title>
        <authorList>
            <person name="Harrison J."/>
            <person name="Moore K.A."/>
            <person name="Paszkiewicz K."/>
            <person name="Jones T."/>
            <person name="Grant M."/>
            <person name="Ambacheew D."/>
            <person name="Muzemil S."/>
            <person name="Studholme D.J."/>
        </authorList>
    </citation>
    <scope>NUCLEOTIDE SEQUENCE [LARGE SCALE GENOMIC DNA]</scope>
</reference>
<comment type="caution">
    <text evidence="1">The sequence shown here is derived from an EMBL/GenBank/DDBJ whole genome shotgun (WGS) entry which is preliminary data.</text>
</comment>
<evidence type="ECO:0008006" key="3">
    <source>
        <dbReference type="Google" id="ProtNLM"/>
    </source>
</evidence>
<dbReference type="Proteomes" id="UP000287651">
    <property type="component" value="Unassembled WGS sequence"/>
</dbReference>
<sequence length="112" mass="13405">MTTNDVLDARFKAFEACIEDRFQELLYEFKRSRLDSLSRTQHGESFKGSRFDKYDHGQDTRYTRMRVEFSRWKDGDPIDWISRAEKFFHFHKTPKESMVEIASSQLKGDVIQ</sequence>
<gene>
    <name evidence="1" type="ORF">B296_00008618</name>
</gene>
<protein>
    <recommendedName>
        <fullName evidence="3">Retrotransposon gag domain-containing protein</fullName>
    </recommendedName>
</protein>
<accession>A0A427A6K9</accession>
<evidence type="ECO:0000313" key="2">
    <source>
        <dbReference type="Proteomes" id="UP000287651"/>
    </source>
</evidence>
<organism evidence="1 2">
    <name type="scientific">Ensete ventricosum</name>
    <name type="common">Abyssinian banana</name>
    <name type="synonym">Musa ensete</name>
    <dbReference type="NCBI Taxonomy" id="4639"/>
    <lineage>
        <taxon>Eukaryota</taxon>
        <taxon>Viridiplantae</taxon>
        <taxon>Streptophyta</taxon>
        <taxon>Embryophyta</taxon>
        <taxon>Tracheophyta</taxon>
        <taxon>Spermatophyta</taxon>
        <taxon>Magnoliopsida</taxon>
        <taxon>Liliopsida</taxon>
        <taxon>Zingiberales</taxon>
        <taxon>Musaceae</taxon>
        <taxon>Ensete</taxon>
    </lineage>
</organism>
<name>A0A427A6K9_ENSVE</name>
<proteinExistence type="predicted"/>
<evidence type="ECO:0000313" key="1">
    <source>
        <dbReference type="EMBL" id="RRT71880.1"/>
    </source>
</evidence>
<dbReference type="EMBL" id="AMZH03003575">
    <property type="protein sequence ID" value="RRT71880.1"/>
    <property type="molecule type" value="Genomic_DNA"/>
</dbReference>